<feature type="region of interest" description="Disordered" evidence="8">
    <location>
        <begin position="459"/>
        <end position="487"/>
    </location>
</feature>
<evidence type="ECO:0000313" key="11">
    <source>
        <dbReference type="Proteomes" id="UP001498421"/>
    </source>
</evidence>
<keyword evidence="6 7" id="KW-0505">Motor protein</keyword>
<keyword evidence="3 6" id="KW-0547">Nucleotide-binding</keyword>
<dbReference type="InterPro" id="IPR027417">
    <property type="entry name" value="P-loop_NTPase"/>
</dbReference>
<dbReference type="PANTHER" id="PTHR47969:SF15">
    <property type="entry name" value="CHROMOSOME-ASSOCIATED KINESIN KIF4A-RELATED"/>
    <property type="match status" value="1"/>
</dbReference>
<dbReference type="EMBL" id="JAZAVK010000062">
    <property type="protein sequence ID" value="KAK7426744.1"/>
    <property type="molecule type" value="Genomic_DNA"/>
</dbReference>
<evidence type="ECO:0000256" key="3">
    <source>
        <dbReference type="ARBA" id="ARBA00022741"/>
    </source>
</evidence>
<evidence type="ECO:0000256" key="1">
    <source>
        <dbReference type="ARBA" id="ARBA00004496"/>
    </source>
</evidence>
<evidence type="ECO:0000256" key="6">
    <source>
        <dbReference type="PROSITE-ProRule" id="PRU00283"/>
    </source>
</evidence>
<evidence type="ECO:0000259" key="9">
    <source>
        <dbReference type="PROSITE" id="PS50067"/>
    </source>
</evidence>
<accession>A0ABR1HZS8</accession>
<gene>
    <name evidence="10" type="ORF">QQZ08_006780</name>
</gene>
<keyword evidence="4 6" id="KW-0067">ATP-binding</keyword>
<dbReference type="SMART" id="SM00129">
    <property type="entry name" value="KISc"/>
    <property type="match status" value="1"/>
</dbReference>
<keyword evidence="5" id="KW-0175">Coiled coil</keyword>
<evidence type="ECO:0000256" key="2">
    <source>
        <dbReference type="ARBA" id="ARBA00022490"/>
    </source>
</evidence>
<dbReference type="PRINTS" id="PR00380">
    <property type="entry name" value="KINESINHEAVY"/>
</dbReference>
<keyword evidence="2" id="KW-0963">Cytoplasm</keyword>
<sequence length="597" mass="66211">MTTTLDFEAEQLAEQLAEKCTKYAEYEKLVERERFLLPPAASKATPVAGKKTTVAVRLRPRLGEEVNGEPQAVFVRGDAVDTHTLRYEVRSKQPKLDMHTFSPDHAYDTDTTTERIFGDIVEPLITEVCDGGVATFLAYGQTGSGKTHTVSQLQKLASKAIFEDKDEVGRHVKLWIIELAGNSAHDLINDCKDVKIREDMFHNTHIRGVLEVEIEDSETMLEYIEKASALRRTSATDKNSASSRSHAICHIQISRKGQEKVGELYLVDLAGSEAARDTIEHGNQRLKETREINGSLTTLNDCIKSKAKADAGSKKSARVPFRGSALTRVLKPIFDPSSNRGCKLAVLACVAPCLEDLSSSTNTLRYAEQCRGMVARNKPVAYDCNVPTTWSNTELKSWIRENSGTPPINGDLLAPFESGALIIRLEAHEFVERCLKTDGVSSRQASTFQSKLWLLHTDSKEPRSEKQASGTGTTSEEPNPMTRLQDWQERIRPGMVIEWIRPGSDSGQSDANLAIVLSDVTAVSPTTLDYSGQQIDTVDINKKGIRFLCASLAPCGTMGNSGFDLQMWKQFTVDVNEMTSEVILIYDKQARLYFIEI</sequence>
<dbReference type="PROSITE" id="PS50067">
    <property type="entry name" value="KINESIN_MOTOR_2"/>
    <property type="match status" value="1"/>
</dbReference>
<protein>
    <recommendedName>
        <fullName evidence="7">Kinesin-like protein</fullName>
    </recommendedName>
</protein>
<reference evidence="10 11" key="1">
    <citation type="journal article" date="2025" name="Microbiol. Resour. Announc.">
        <title>Draft genome sequences for Neonectria magnoliae and Neonectria punicea, canker pathogens of Liriodendron tulipifera and Acer saccharum in West Virginia.</title>
        <authorList>
            <person name="Petronek H.M."/>
            <person name="Kasson M.T."/>
            <person name="Metheny A.M."/>
            <person name="Stauder C.M."/>
            <person name="Lovett B."/>
            <person name="Lynch S.C."/>
            <person name="Garnas J.R."/>
            <person name="Kasson L.R."/>
            <person name="Stajich J.E."/>
        </authorList>
    </citation>
    <scope>NUCLEOTIDE SEQUENCE [LARGE SCALE GENOMIC DNA]</scope>
    <source>
        <strain evidence="10 11">NRRL 64651</strain>
    </source>
</reference>
<feature type="binding site" evidence="6">
    <location>
        <begin position="140"/>
        <end position="147"/>
    </location>
    <ligand>
        <name>ATP</name>
        <dbReference type="ChEBI" id="CHEBI:30616"/>
    </ligand>
</feature>
<feature type="domain" description="Kinesin motor" evidence="9">
    <location>
        <begin position="51"/>
        <end position="373"/>
    </location>
</feature>
<dbReference type="SUPFAM" id="SSF52540">
    <property type="entry name" value="P-loop containing nucleoside triphosphate hydrolases"/>
    <property type="match status" value="1"/>
</dbReference>
<comment type="caution">
    <text evidence="10">The sequence shown here is derived from an EMBL/GenBank/DDBJ whole genome shotgun (WGS) entry which is preliminary data.</text>
</comment>
<dbReference type="InterPro" id="IPR019821">
    <property type="entry name" value="Kinesin_motor_CS"/>
</dbReference>
<comment type="similarity">
    <text evidence="6 7">Belongs to the TRAFAC class myosin-kinesin ATPase superfamily. Kinesin family.</text>
</comment>
<organism evidence="10 11">
    <name type="scientific">Neonectria magnoliae</name>
    <dbReference type="NCBI Taxonomy" id="2732573"/>
    <lineage>
        <taxon>Eukaryota</taxon>
        <taxon>Fungi</taxon>
        <taxon>Dikarya</taxon>
        <taxon>Ascomycota</taxon>
        <taxon>Pezizomycotina</taxon>
        <taxon>Sordariomycetes</taxon>
        <taxon>Hypocreomycetidae</taxon>
        <taxon>Hypocreales</taxon>
        <taxon>Nectriaceae</taxon>
        <taxon>Neonectria</taxon>
    </lineage>
</organism>
<evidence type="ECO:0000313" key="10">
    <source>
        <dbReference type="EMBL" id="KAK7426744.1"/>
    </source>
</evidence>
<dbReference type="InterPro" id="IPR036961">
    <property type="entry name" value="Kinesin_motor_dom_sf"/>
</dbReference>
<dbReference type="Pfam" id="PF00225">
    <property type="entry name" value="Kinesin"/>
    <property type="match status" value="1"/>
</dbReference>
<comment type="subcellular location">
    <subcellularLocation>
        <location evidence="1">Cytoplasm</location>
    </subcellularLocation>
</comment>
<name>A0ABR1HZS8_9HYPO</name>
<evidence type="ECO:0000256" key="4">
    <source>
        <dbReference type="ARBA" id="ARBA00022840"/>
    </source>
</evidence>
<dbReference type="PANTHER" id="PTHR47969">
    <property type="entry name" value="CHROMOSOME-ASSOCIATED KINESIN KIF4A-RELATED"/>
    <property type="match status" value="1"/>
</dbReference>
<dbReference type="Gene3D" id="3.40.850.10">
    <property type="entry name" value="Kinesin motor domain"/>
    <property type="match status" value="1"/>
</dbReference>
<proteinExistence type="inferred from homology"/>
<feature type="compositionally biased region" description="Polar residues" evidence="8">
    <location>
        <begin position="467"/>
        <end position="477"/>
    </location>
</feature>
<dbReference type="PROSITE" id="PS00411">
    <property type="entry name" value="KINESIN_MOTOR_1"/>
    <property type="match status" value="1"/>
</dbReference>
<keyword evidence="7" id="KW-0493">Microtubule</keyword>
<evidence type="ECO:0000256" key="5">
    <source>
        <dbReference type="ARBA" id="ARBA00023054"/>
    </source>
</evidence>
<dbReference type="Proteomes" id="UP001498421">
    <property type="component" value="Unassembled WGS sequence"/>
</dbReference>
<evidence type="ECO:0000256" key="7">
    <source>
        <dbReference type="RuleBase" id="RU000394"/>
    </source>
</evidence>
<dbReference type="InterPro" id="IPR027640">
    <property type="entry name" value="Kinesin-like_fam"/>
</dbReference>
<keyword evidence="11" id="KW-1185">Reference proteome</keyword>
<dbReference type="InterPro" id="IPR001752">
    <property type="entry name" value="Kinesin_motor_dom"/>
</dbReference>
<evidence type="ECO:0000256" key="8">
    <source>
        <dbReference type="SAM" id="MobiDB-lite"/>
    </source>
</evidence>